<organism evidence="1">
    <name type="scientific">Rhizophora mucronata</name>
    <name type="common">Asiatic mangrove</name>
    <dbReference type="NCBI Taxonomy" id="61149"/>
    <lineage>
        <taxon>Eukaryota</taxon>
        <taxon>Viridiplantae</taxon>
        <taxon>Streptophyta</taxon>
        <taxon>Embryophyta</taxon>
        <taxon>Tracheophyta</taxon>
        <taxon>Spermatophyta</taxon>
        <taxon>Magnoliopsida</taxon>
        <taxon>eudicotyledons</taxon>
        <taxon>Gunneridae</taxon>
        <taxon>Pentapetalae</taxon>
        <taxon>rosids</taxon>
        <taxon>fabids</taxon>
        <taxon>Malpighiales</taxon>
        <taxon>Rhizophoraceae</taxon>
        <taxon>Rhizophora</taxon>
    </lineage>
</organism>
<name>A0A2P2KAV8_RHIMU</name>
<accession>A0A2P2KAV8</accession>
<sequence length="66" mass="7144">MPKTTFFSKDKKLTSGAIHNGVPLQDLTSFSFAAFASPKSASFTDPLASTNILAHLISLQVQINKY</sequence>
<dbReference type="AlphaFoldDB" id="A0A2P2KAV8"/>
<dbReference type="EMBL" id="GGEC01022343">
    <property type="protein sequence ID" value="MBX02827.1"/>
    <property type="molecule type" value="Transcribed_RNA"/>
</dbReference>
<protein>
    <submittedName>
        <fullName evidence="1">Uncharacterized protein</fullName>
    </submittedName>
</protein>
<proteinExistence type="predicted"/>
<evidence type="ECO:0000313" key="1">
    <source>
        <dbReference type="EMBL" id="MBX02827.1"/>
    </source>
</evidence>
<reference evidence="1" key="1">
    <citation type="submission" date="2018-02" db="EMBL/GenBank/DDBJ databases">
        <title>Rhizophora mucronata_Transcriptome.</title>
        <authorList>
            <person name="Meera S.P."/>
            <person name="Sreeshan A."/>
            <person name="Augustine A."/>
        </authorList>
    </citation>
    <scope>NUCLEOTIDE SEQUENCE</scope>
    <source>
        <tissue evidence="1">Leaf</tissue>
    </source>
</reference>